<dbReference type="Proteomes" id="UP000324288">
    <property type="component" value="Chromosome"/>
</dbReference>
<name>A0A5E3ZX39_9ACTN</name>
<proteinExistence type="predicted"/>
<evidence type="ECO:0000313" key="1">
    <source>
        <dbReference type="EMBL" id="VHN99981.1"/>
    </source>
</evidence>
<gene>
    <name evidence="1" type="ORF">LC603019_00382</name>
</gene>
<keyword evidence="2" id="KW-1185">Reference proteome</keyword>
<dbReference type="EMBL" id="LR584267">
    <property type="protein sequence ID" value="VHN99981.1"/>
    <property type="molecule type" value="Genomic_DNA"/>
</dbReference>
<evidence type="ECO:0000313" key="2">
    <source>
        <dbReference type="Proteomes" id="UP000324288"/>
    </source>
</evidence>
<protein>
    <submittedName>
        <fullName evidence="1">Uncharacterized protein</fullName>
    </submittedName>
</protein>
<reference evidence="1 2" key="1">
    <citation type="submission" date="2019-04" db="EMBL/GenBank/DDBJ databases">
        <authorList>
            <person name="Seth-Smith MB H."/>
            <person name="Seth-Smith H."/>
        </authorList>
    </citation>
    <scope>NUCLEOTIDE SEQUENCE [LARGE SCALE GENOMIC DNA]</scope>
    <source>
        <strain evidence="1">USB-603019</strain>
    </source>
</reference>
<dbReference type="AlphaFoldDB" id="A0A5E3ZX39"/>
<accession>A0A5E3ZX39</accession>
<sequence length="67" mass="7549">MSGISAEALCFLEENLLVSHSSHARTEIFAGGENIYLSLFVSRVIVITVIVDLDRLNLDHENNERLY</sequence>
<organism evidence="1 2">
    <name type="scientific">Lawsonella clevelandensis</name>
    <dbReference type="NCBI Taxonomy" id="1528099"/>
    <lineage>
        <taxon>Bacteria</taxon>
        <taxon>Bacillati</taxon>
        <taxon>Actinomycetota</taxon>
        <taxon>Actinomycetes</taxon>
        <taxon>Mycobacteriales</taxon>
        <taxon>Lawsonellaceae</taxon>
        <taxon>Lawsonella</taxon>
    </lineage>
</organism>